<evidence type="ECO:0000256" key="5">
    <source>
        <dbReference type="ARBA" id="ARBA00054155"/>
    </source>
</evidence>
<dbReference type="SUPFAM" id="SSF53335">
    <property type="entry name" value="S-adenosyl-L-methionine-dependent methyltransferases"/>
    <property type="match status" value="1"/>
</dbReference>
<dbReference type="SUPFAM" id="SSF55048">
    <property type="entry name" value="Probable ACP-binding domain of malonyl-CoA ACP transacylase"/>
    <property type="match status" value="1"/>
</dbReference>
<dbReference type="InterPro" id="IPR014030">
    <property type="entry name" value="Ketoacyl_synth_N"/>
</dbReference>
<dbReference type="FunFam" id="3.40.366.10:FF:000002">
    <property type="entry name" value="Probable polyketide synthase 2"/>
    <property type="match status" value="1"/>
</dbReference>
<dbReference type="SUPFAM" id="SSF47336">
    <property type="entry name" value="ACP-like"/>
    <property type="match status" value="1"/>
</dbReference>
<dbReference type="GO" id="GO:0004315">
    <property type="term" value="F:3-oxoacyl-[acyl-carrier-protein] synthase activity"/>
    <property type="evidence" value="ECO:0007669"/>
    <property type="project" value="InterPro"/>
</dbReference>
<dbReference type="Gene3D" id="3.40.366.10">
    <property type="entry name" value="Malonyl-Coenzyme A Acyl Carrier Protein, domain 2"/>
    <property type="match status" value="1"/>
</dbReference>
<dbReference type="CDD" id="cd00833">
    <property type="entry name" value="PKS"/>
    <property type="match status" value="1"/>
</dbReference>
<feature type="region of interest" description="Disordered" evidence="6">
    <location>
        <begin position="926"/>
        <end position="952"/>
    </location>
</feature>
<dbReference type="InterPro" id="IPR016036">
    <property type="entry name" value="Malonyl_transacylase_ACP-bd"/>
</dbReference>
<sequence length="1932" mass="209279">MSIPEDSHDHGARLARALVALEKMQARLEASEREKREPIAIIGMACRMPGGANSPEALWEMLREGRDAIVEVPADRWPVDDYFDPDPNAEGKMYTRWGGFLKGVRLDELDARFFGIAPREAASMDPQQRLMLEVTWEALANAGQAPERIANSLTGVFVGVMLNDYAQLQAHQADPALLDAYLALGNDTSFMAGRLSYILGAQGPSMAVNTACSASLVTVHLACQSLRAREANMAIAGGVNVMLAPDGHIVSSRLRSQSPTGRCKTFDVSADGYVRGEGCGVVVLKRLSDALADKDPVLAIIRGSAVNHDGPSGGLTVPSGPAQEGVIRRALASAGVEPARVSYVEAHGTGTPLGDPIEVRALQKVFAPGRDHSRPLCLGSIKTNIGHLEAAAGIAGLMKVVLMLQHREIPPHLHLQAPTRAIAWDELPLSIPTQVRPWEADTGTRMAGISSFGLSGINAHLVVEEAPAREHRASPPEVSDATARLLPLSARDEKALRVLAGNYQSLLARDAGRLEDLCYTASVRRGHDEHRLTVVGRTGAELADHLGAFLAGEPRPAISHRQASPRRPKVVFVFPGQGSQWVGMARGLMRDAPVFRSTLEACDQAMRAHVEGSLLAVLSGESSPSPLEDIGFLQPALFSISVALAAQWRAWGIEPDAVVGHSMGEVAAAHVAGVLSLEDAMRVICRRSALLRRIRGKGGMALVEVSLEEARAVLAGFEDRLSIAASNGPTTTVLAGDPEALRQVMERLQTRNVFCRAIKVDVASHSPQVEALLPELADVLGGLQPRAASLPVYSTVTGTLTDGKDWDAAYWQRNLREPVLFSPVIQELLKRPSSVFLELSPHPILAQSLERIVSASGAEGLVLPSLRRDEPELDVLLQSLGTLHTAGHPIDWRALFPRAGTCVRLPDYPWQRSRYWLELGTRAPRPVEPARPPRGRAEPASVHGVHPDGTPARFYDDATERERVLEPDEVYLTFGIQRQRVPGFSWLKSVYGVSDEPAHAELLLEGQRGLRSVLFRSVRWSSVRKVLDFGCGYASDLIALAKKHPHLKLDGYTISTEQASIDAERIHARALQDRVRVFARDSAKDTFPDRYDVAFGFEVATHVADKAALFGNLSQGLENGGFLLLADFISNGVSAINVEETASYNVNAEEWAELLARNHFRLVESVDISREASTFLDDPGFDQNLELVARRFKLSDLVKRNYDAMRNFGKALEKGLMSYALLVAQKDTYASGPYLARVNRTKLAALTPLPAFEEGGAWAAQPEDAAEHAEREWLYELTWPEQARRGALKTEVAGRWLVLCDRTGFGEALAERLRARGERCLLLHAELDPGAGGGSRSVRPEDSADWQRVLEALVAESGGPFRGVVHLWNLDLASASSPEASAVREVVTLGCGSVLSGLRRLGGGLGANTRVWLVTRGAQAVAEKDSVSFAQSPIWGAGRVLALEHPELWGGLIDLSPVASGAEVDALCDELCASDGEDQVALREGRRHVARLMRREPPPTREPAWRGDGTYLITGGLGGLGVQTAKWLVARGVRHLVLAGRTEVPNAAVWDSLPEDSPHAAHVQMLRGLQAQGASVRYVRCDLGEPAQVRALVDTCGVGGVPLVGVLHAAGASAHHPWMETGPEVLASVFQAKALGAWLLHEFTRDLPLHCFVLFSSASAVWGAQGMAAYAAANHFLDALAHHRKARGLPATSVNWGRWSEGGMAGSEEARRFFSQAGLEVVPTSAALSLLERLVGAGITQRTVAAVDWSRFKPLQEARRQRPWLEYIQVATRARPEAGAARPELLVRLEEAPSGRRRAVLQDYVRREAARVLGAEPTTLEPRRGFFQLGMNSLMSVELKNHLERNLRHKLPSTVAFDHPSVAELTEYLSREVPALAALMASLPEPSAIESPRVDPMLKDPAVLELLSEAGRMSESALLSLTQSLSGEGSNE</sequence>
<dbReference type="Gene3D" id="3.40.47.10">
    <property type="match status" value="1"/>
</dbReference>
<dbReference type="GO" id="GO:0004312">
    <property type="term" value="F:fatty acid synthase activity"/>
    <property type="evidence" value="ECO:0007669"/>
    <property type="project" value="TreeGrafter"/>
</dbReference>
<dbReference type="SUPFAM" id="SSF51735">
    <property type="entry name" value="NAD(P)-binding Rossmann-fold domains"/>
    <property type="match status" value="2"/>
</dbReference>
<gene>
    <name evidence="9" type="primary">ftaC</name>
</gene>
<name>A0A3S7QIG1_MYXFU</name>
<keyword evidence="4" id="KW-0511">Multifunctional enzyme</keyword>
<evidence type="ECO:0000256" key="3">
    <source>
        <dbReference type="ARBA" id="ARBA00022679"/>
    </source>
</evidence>
<dbReference type="InterPro" id="IPR029063">
    <property type="entry name" value="SAM-dependent_MTases_sf"/>
</dbReference>
<dbReference type="SMART" id="SM00823">
    <property type="entry name" value="PKS_PP"/>
    <property type="match status" value="1"/>
</dbReference>
<organism evidence="9">
    <name type="scientific">Myxococcus fulvus</name>
    <dbReference type="NCBI Taxonomy" id="33"/>
    <lineage>
        <taxon>Bacteria</taxon>
        <taxon>Pseudomonadati</taxon>
        <taxon>Myxococcota</taxon>
        <taxon>Myxococcia</taxon>
        <taxon>Myxococcales</taxon>
        <taxon>Cystobacterineae</taxon>
        <taxon>Myxococcaceae</taxon>
        <taxon>Myxococcus</taxon>
    </lineage>
</organism>
<dbReference type="PROSITE" id="PS52004">
    <property type="entry name" value="KS3_2"/>
    <property type="match status" value="1"/>
</dbReference>
<dbReference type="InterPro" id="IPR020841">
    <property type="entry name" value="PKS_Beta-ketoAc_synthase_dom"/>
</dbReference>
<proteinExistence type="predicted"/>
<dbReference type="GO" id="GO:0005886">
    <property type="term" value="C:plasma membrane"/>
    <property type="evidence" value="ECO:0007669"/>
    <property type="project" value="TreeGrafter"/>
</dbReference>
<dbReference type="Pfam" id="PF00698">
    <property type="entry name" value="Acyl_transf_1"/>
    <property type="match status" value="1"/>
</dbReference>
<dbReference type="InterPro" id="IPR016035">
    <property type="entry name" value="Acyl_Trfase/lysoPLipase"/>
</dbReference>
<dbReference type="SMART" id="SM01294">
    <property type="entry name" value="PKS_PP_betabranch"/>
    <property type="match status" value="1"/>
</dbReference>
<dbReference type="GO" id="GO:0071770">
    <property type="term" value="P:DIM/DIP cell wall layer assembly"/>
    <property type="evidence" value="ECO:0007669"/>
    <property type="project" value="TreeGrafter"/>
</dbReference>
<dbReference type="InterPro" id="IPR016039">
    <property type="entry name" value="Thiolase-like"/>
</dbReference>
<dbReference type="InterPro" id="IPR050091">
    <property type="entry name" value="PKS_NRPS_Biosynth_Enz"/>
</dbReference>
<dbReference type="InterPro" id="IPR014031">
    <property type="entry name" value="Ketoacyl_synth_C"/>
</dbReference>
<evidence type="ECO:0000256" key="1">
    <source>
        <dbReference type="ARBA" id="ARBA00022450"/>
    </source>
</evidence>
<dbReference type="SUPFAM" id="SSF53901">
    <property type="entry name" value="Thiolase-like"/>
    <property type="match status" value="1"/>
</dbReference>
<dbReference type="InterPro" id="IPR036736">
    <property type="entry name" value="ACP-like_sf"/>
</dbReference>
<dbReference type="Gene3D" id="3.40.50.720">
    <property type="entry name" value="NAD(P)-binding Rossmann-like Domain"/>
    <property type="match status" value="1"/>
</dbReference>
<dbReference type="GO" id="GO:0005737">
    <property type="term" value="C:cytoplasm"/>
    <property type="evidence" value="ECO:0007669"/>
    <property type="project" value="TreeGrafter"/>
</dbReference>
<dbReference type="InterPro" id="IPR020806">
    <property type="entry name" value="PKS_PP-bd"/>
</dbReference>
<evidence type="ECO:0000259" key="7">
    <source>
        <dbReference type="PROSITE" id="PS50075"/>
    </source>
</evidence>
<dbReference type="PROSITE" id="PS50075">
    <property type="entry name" value="CARRIER"/>
    <property type="match status" value="1"/>
</dbReference>
<dbReference type="Pfam" id="PF02801">
    <property type="entry name" value="Ketoacyl-synt_C"/>
    <property type="match status" value="1"/>
</dbReference>
<dbReference type="InterPro" id="IPR013217">
    <property type="entry name" value="Methyltransf_12"/>
</dbReference>
<protein>
    <submittedName>
        <fullName evidence="9">Polyketide synthase</fullName>
    </submittedName>
</protein>
<dbReference type="PROSITE" id="PS00606">
    <property type="entry name" value="KS3_1"/>
    <property type="match status" value="1"/>
</dbReference>
<dbReference type="CDD" id="cd08955">
    <property type="entry name" value="KR_2_FAS_SDR_x"/>
    <property type="match status" value="1"/>
</dbReference>
<evidence type="ECO:0000256" key="4">
    <source>
        <dbReference type="ARBA" id="ARBA00023268"/>
    </source>
</evidence>
<evidence type="ECO:0000313" key="9">
    <source>
        <dbReference type="EMBL" id="AXM42950.1"/>
    </source>
</evidence>
<dbReference type="PANTHER" id="PTHR43775">
    <property type="entry name" value="FATTY ACID SYNTHASE"/>
    <property type="match status" value="1"/>
</dbReference>
<keyword evidence="3" id="KW-0808">Transferase</keyword>
<reference evidence="9" key="1">
    <citation type="submission" date="2018-03" db="EMBL/GenBank/DDBJ databases">
        <title>Statistical metabolomics uncovers the fulvuthiacenes as novel methoxymethacrylate secondary metabolites.</title>
        <authorList>
            <person name="Panter F."/>
            <person name="Krug D."/>
            <person name="Mueller R."/>
        </authorList>
    </citation>
    <scope>NUCLEOTIDE SEQUENCE</scope>
    <source>
        <strain evidence="9">SBMx132</strain>
    </source>
</reference>
<dbReference type="Pfam" id="PF22621">
    <property type="entry name" value="CurL-like_PKS_C"/>
    <property type="match status" value="1"/>
</dbReference>
<dbReference type="Pfam" id="PF08659">
    <property type="entry name" value="KR"/>
    <property type="match status" value="1"/>
</dbReference>
<dbReference type="FunFam" id="3.40.47.10:FF:000019">
    <property type="entry name" value="Polyketide synthase type I"/>
    <property type="match status" value="1"/>
</dbReference>
<dbReference type="GO" id="GO:0031177">
    <property type="term" value="F:phosphopantetheine binding"/>
    <property type="evidence" value="ECO:0007669"/>
    <property type="project" value="InterPro"/>
</dbReference>
<comment type="function">
    <text evidence="5">Involved in production of the polyketide antibiotic thailandamide.</text>
</comment>
<dbReference type="Pfam" id="PF00550">
    <property type="entry name" value="PP-binding"/>
    <property type="match status" value="1"/>
</dbReference>
<dbReference type="SMART" id="SM00822">
    <property type="entry name" value="PKS_KR"/>
    <property type="match status" value="1"/>
</dbReference>
<dbReference type="InterPro" id="IPR009081">
    <property type="entry name" value="PP-bd_ACP"/>
</dbReference>
<dbReference type="InterPro" id="IPR018201">
    <property type="entry name" value="Ketoacyl_synth_AS"/>
</dbReference>
<evidence type="ECO:0000256" key="6">
    <source>
        <dbReference type="SAM" id="MobiDB-lite"/>
    </source>
</evidence>
<dbReference type="PANTHER" id="PTHR43775:SF37">
    <property type="entry name" value="SI:DKEY-61P9.11"/>
    <property type="match status" value="1"/>
</dbReference>
<feature type="domain" description="Carrier" evidence="7">
    <location>
        <begin position="1796"/>
        <end position="1873"/>
    </location>
</feature>
<dbReference type="Pfam" id="PF08242">
    <property type="entry name" value="Methyltransf_12"/>
    <property type="match status" value="1"/>
</dbReference>
<feature type="domain" description="Ketosynthase family 3 (KS3)" evidence="8">
    <location>
        <begin position="36"/>
        <end position="465"/>
    </location>
</feature>
<keyword evidence="2" id="KW-0597">Phosphoprotein</keyword>
<dbReference type="InterPro" id="IPR057326">
    <property type="entry name" value="KR_dom"/>
</dbReference>
<dbReference type="InterPro" id="IPR014043">
    <property type="entry name" value="Acyl_transferase_dom"/>
</dbReference>
<keyword evidence="1" id="KW-0596">Phosphopantetheine</keyword>
<dbReference type="EMBL" id="MH069655">
    <property type="protein sequence ID" value="AXM42950.1"/>
    <property type="molecule type" value="Genomic_DNA"/>
</dbReference>
<dbReference type="GO" id="GO:0006633">
    <property type="term" value="P:fatty acid biosynthetic process"/>
    <property type="evidence" value="ECO:0007669"/>
    <property type="project" value="InterPro"/>
</dbReference>
<dbReference type="SMART" id="SM00828">
    <property type="entry name" value="PKS_MT"/>
    <property type="match status" value="1"/>
</dbReference>
<dbReference type="InterPro" id="IPR036291">
    <property type="entry name" value="NAD(P)-bd_dom_sf"/>
</dbReference>
<dbReference type="SUPFAM" id="SSF52151">
    <property type="entry name" value="FabD/lysophospholipase-like"/>
    <property type="match status" value="1"/>
</dbReference>
<dbReference type="SMART" id="SM00827">
    <property type="entry name" value="PKS_AT"/>
    <property type="match status" value="1"/>
</dbReference>
<dbReference type="Gene3D" id="3.30.70.3290">
    <property type="match status" value="1"/>
</dbReference>
<dbReference type="Pfam" id="PF00109">
    <property type="entry name" value="ketoacyl-synt"/>
    <property type="match status" value="1"/>
</dbReference>
<dbReference type="Gene3D" id="1.10.1200.10">
    <property type="entry name" value="ACP-like"/>
    <property type="match status" value="1"/>
</dbReference>
<evidence type="ECO:0000256" key="2">
    <source>
        <dbReference type="ARBA" id="ARBA00022553"/>
    </source>
</evidence>
<dbReference type="SMART" id="SM00825">
    <property type="entry name" value="PKS_KS"/>
    <property type="match status" value="1"/>
</dbReference>
<dbReference type="InterPro" id="IPR013968">
    <property type="entry name" value="PKS_KR"/>
</dbReference>
<dbReference type="InterPro" id="IPR001227">
    <property type="entry name" value="Ac_transferase_dom_sf"/>
</dbReference>
<dbReference type="Gene3D" id="3.40.50.150">
    <property type="entry name" value="Vaccinia Virus protein VP39"/>
    <property type="match status" value="1"/>
</dbReference>
<dbReference type="CDD" id="cd02440">
    <property type="entry name" value="AdoMet_MTases"/>
    <property type="match status" value="1"/>
</dbReference>
<dbReference type="InterPro" id="IPR020803">
    <property type="entry name" value="MeTfrase_dom"/>
</dbReference>
<evidence type="ECO:0000259" key="8">
    <source>
        <dbReference type="PROSITE" id="PS52004"/>
    </source>
</evidence>
<accession>A0A3S7QIG1</accession>